<sequence length="172" mass="18043">MTHLLEVAARFEVAAAEDSSDAVPFNVRYTLETGQMPLTRVLARPVVSEDEVLGGLLRHGMARLVDLMDGGPAALRYEIDYVTLAYGMYAVFEAADDFARRPPTSSGGVAYVGWLRAALAVLLEVEAAGGPLPAAWPPAVLSLGTWTLAALGNGADDGNGAIVAAGLDDLMR</sequence>
<keyword evidence="2" id="KW-1185">Reference proteome</keyword>
<organism evidence="1 2">
    <name type="scientific">Frankia torreyi</name>
    <dbReference type="NCBI Taxonomy" id="1856"/>
    <lineage>
        <taxon>Bacteria</taxon>
        <taxon>Bacillati</taxon>
        <taxon>Actinomycetota</taxon>
        <taxon>Actinomycetes</taxon>
        <taxon>Frankiales</taxon>
        <taxon>Frankiaceae</taxon>
        <taxon>Frankia</taxon>
    </lineage>
</organism>
<accession>A0A0D8B5L7</accession>
<evidence type="ECO:0000313" key="1">
    <source>
        <dbReference type="EMBL" id="KJE19395.1"/>
    </source>
</evidence>
<evidence type="ECO:0000313" key="2">
    <source>
        <dbReference type="Proteomes" id="UP000032545"/>
    </source>
</evidence>
<reference evidence="1 2" key="2">
    <citation type="journal article" date="2016" name="Genome Announc.">
        <title>Permanent Draft Genome Sequences for Two Variants of Frankia sp. Strain CpI1, the First Frankia Strain Isolated from Root Nodules of Comptonia peregrina.</title>
        <authorList>
            <person name="Oshone R."/>
            <person name="Hurst S.G.IV."/>
            <person name="Abebe-Akele F."/>
            <person name="Simpson S."/>
            <person name="Morris K."/>
            <person name="Thomas W.K."/>
            <person name="Tisa L.S."/>
        </authorList>
    </citation>
    <scope>NUCLEOTIDE SEQUENCE [LARGE SCALE GENOMIC DNA]</scope>
    <source>
        <strain evidence="2">CpI1-S</strain>
    </source>
</reference>
<comment type="caution">
    <text evidence="1">The sequence shown here is derived from an EMBL/GenBank/DDBJ whole genome shotgun (WGS) entry which is preliminary data.</text>
</comment>
<dbReference type="Proteomes" id="UP000032545">
    <property type="component" value="Unassembled WGS sequence"/>
</dbReference>
<proteinExistence type="predicted"/>
<dbReference type="AlphaFoldDB" id="A0A0D8B5L7"/>
<dbReference type="PATRIC" id="fig|1502723.3.peg.1008"/>
<dbReference type="RefSeq" id="WP_128423444.1">
    <property type="nucleotide sequence ID" value="NZ_JYFN01000112.1"/>
</dbReference>
<name>A0A0D8B5L7_9ACTN</name>
<gene>
    <name evidence="1" type="ORF">FF36_06321</name>
</gene>
<protein>
    <submittedName>
        <fullName evidence="1">Uncharacterized protein</fullName>
    </submittedName>
</protein>
<dbReference type="EMBL" id="JYFN01000112">
    <property type="protein sequence ID" value="KJE19395.1"/>
    <property type="molecule type" value="Genomic_DNA"/>
</dbReference>
<reference evidence="2" key="1">
    <citation type="submission" date="2015-02" db="EMBL/GenBank/DDBJ databases">
        <title>Draft Genome of Frankia sp. CpI1-S.</title>
        <authorList>
            <person name="Oshone R.T."/>
            <person name="Ngom M."/>
            <person name="Ghodhbane-Gtari F."/>
            <person name="Gtari M."/>
            <person name="Morris K."/>
            <person name="Thomas K."/>
            <person name="Sen A."/>
            <person name="Tisa L.S."/>
        </authorList>
    </citation>
    <scope>NUCLEOTIDE SEQUENCE [LARGE SCALE GENOMIC DNA]</scope>
    <source>
        <strain evidence="2">CpI1-S</strain>
    </source>
</reference>